<evidence type="ECO:0000256" key="4">
    <source>
        <dbReference type="ARBA" id="ARBA00022801"/>
    </source>
</evidence>
<reference evidence="11" key="6">
    <citation type="submission" date="2019-09" db="EMBL/GenBank/DDBJ databases">
        <title>Comparative genomic analysis of Lactobacillus helveticus.</title>
        <authorList>
            <person name="Zhang H."/>
            <person name="Chen Y."/>
            <person name="Zhong Z."/>
        </authorList>
    </citation>
    <scope>NUCLEOTIDE SEQUENCE</scope>
    <source>
        <strain evidence="12">IMAU30003</strain>
        <strain evidence="11">IMAU50013</strain>
    </source>
</reference>
<dbReference type="GO" id="GO:0005737">
    <property type="term" value="C:cytoplasm"/>
    <property type="evidence" value="ECO:0007669"/>
    <property type="project" value="TreeGrafter"/>
</dbReference>
<dbReference type="NCBIfam" id="TIGR01460">
    <property type="entry name" value="HAD-SF-IIA"/>
    <property type="match status" value="1"/>
</dbReference>
<evidence type="ECO:0000313" key="7">
    <source>
        <dbReference type="EMBL" id="AUI73788.1"/>
    </source>
</evidence>
<dbReference type="GO" id="GO:0046872">
    <property type="term" value="F:metal ion binding"/>
    <property type="evidence" value="ECO:0007669"/>
    <property type="project" value="UniProtKB-KW"/>
</dbReference>
<dbReference type="EMBL" id="CP015496">
    <property type="protein sequence ID" value="AUI73788.1"/>
    <property type="molecule type" value="Genomic_DNA"/>
</dbReference>
<reference evidence="9 16" key="4">
    <citation type="submission" date="2017-02" db="EMBL/GenBank/DDBJ databases">
        <title>Complete genome sequence of Lactobacillus helveticus.</title>
        <authorList>
            <person name="Kim J.F."/>
            <person name="Chung Y."/>
            <person name="Kwak M."/>
        </authorList>
    </citation>
    <scope>NUCLEOTIDE SEQUENCE [LARGE SCALE GENOMIC DNA]</scope>
    <source>
        <strain evidence="9 16">LH5</strain>
    </source>
</reference>
<evidence type="ECO:0000313" key="14">
    <source>
        <dbReference type="Proteomes" id="UP000234562"/>
    </source>
</evidence>
<dbReference type="Proteomes" id="UP000267794">
    <property type="component" value="Chromosome"/>
</dbReference>
<evidence type="ECO:0000313" key="8">
    <source>
        <dbReference type="EMBL" id="AYE60991.1"/>
    </source>
</evidence>
<evidence type="ECO:0000313" key="16">
    <source>
        <dbReference type="Proteomes" id="UP000267945"/>
    </source>
</evidence>
<sequence length="259" mass="28903">MKDYRVFLIDLDGTVYRGEDTVESGVRFVHRLIEAKKDYLFLTNNTTRTPQMVVDKLKGHGVETDTDHIYTPSMATASYILSQNKDHSNKKIGLYIIGEIGLWRELLQHPEFELNEENPDYVIVGMDKDLTYHKVRVASRAIRRGATFIGTNADMNLPTGDELIPGNGSQCVFVAAASGVDPLYIGKPESIIVKKALAKVGYAKEDALLVGDNYDTDIKAGFNSDVDQLLTLTGVTQKEDIIGKRQPTYVVNNLDEFKL</sequence>
<dbReference type="InterPro" id="IPR006354">
    <property type="entry name" value="HAD-SF_hydro_IIA_hyp1"/>
</dbReference>
<evidence type="ECO:0000256" key="3">
    <source>
        <dbReference type="ARBA" id="ARBA00022723"/>
    </source>
</evidence>
<protein>
    <submittedName>
        <fullName evidence="11">Acid sugar phosphatase</fullName>
    </submittedName>
    <submittedName>
        <fullName evidence="6">HAD family hydrolase</fullName>
    </submittedName>
    <submittedName>
        <fullName evidence="10">Haloacid dehalogenase</fullName>
    </submittedName>
    <submittedName>
        <fullName evidence="9">Putative hydrolase YutF</fullName>
        <ecNumber evidence="9">3.-.-.-</ecNumber>
    </submittedName>
    <submittedName>
        <fullName evidence="8">Putative sugar phosphatase</fullName>
    </submittedName>
</protein>
<dbReference type="Proteomes" id="UP000601587">
    <property type="component" value="Unassembled WGS sequence"/>
</dbReference>
<dbReference type="RefSeq" id="WP_003632178.1">
    <property type="nucleotide sequence ID" value="NZ_AP023028.1"/>
</dbReference>
<evidence type="ECO:0000313" key="12">
    <source>
        <dbReference type="EMBL" id="NRO35608.1"/>
    </source>
</evidence>
<evidence type="ECO:0000256" key="2">
    <source>
        <dbReference type="ARBA" id="ARBA00006696"/>
    </source>
</evidence>
<dbReference type="EMBL" id="WCGB01000003">
    <property type="protein sequence ID" value="NRN90697.1"/>
    <property type="molecule type" value="Genomic_DNA"/>
</dbReference>
<comment type="cofactor">
    <cofactor evidence="1">
        <name>Mg(2+)</name>
        <dbReference type="ChEBI" id="CHEBI:18420"/>
    </cofactor>
</comment>
<accession>A0A0D5MHQ8</accession>
<keyword evidence="5" id="KW-0460">Magnesium</keyword>
<evidence type="ECO:0000256" key="5">
    <source>
        <dbReference type="ARBA" id="ARBA00022842"/>
    </source>
</evidence>
<reference evidence="6 13" key="1">
    <citation type="submission" date="2015-08" db="EMBL/GenBank/DDBJ databases">
        <title>Complete genome sequence of Lactobacillus helveticus CAUH18, a probiotic strain originated from koumiss.</title>
        <authorList>
            <person name="Yang Y."/>
            <person name="Hao Y."/>
        </authorList>
    </citation>
    <scope>NUCLEOTIDE SEQUENCE [LARGE SCALE GENOMIC DNA]</scope>
    <source>
        <strain evidence="6 13">CAUH18</strain>
    </source>
</reference>
<dbReference type="EMBL" id="WCHB01000085">
    <property type="protein sequence ID" value="NRO35608.1"/>
    <property type="molecule type" value="Genomic_DNA"/>
</dbReference>
<evidence type="ECO:0000313" key="11">
    <source>
        <dbReference type="EMBL" id="NRN90697.1"/>
    </source>
</evidence>
<dbReference type="EMBL" id="CP019581">
    <property type="protein sequence ID" value="AZK92220.1"/>
    <property type="molecule type" value="Genomic_DNA"/>
</dbReference>
<dbReference type="InterPro" id="IPR006357">
    <property type="entry name" value="HAD-SF_hydro_IIA"/>
</dbReference>
<dbReference type="EMBL" id="CP017982">
    <property type="protein sequence ID" value="AYE60991.1"/>
    <property type="molecule type" value="Genomic_DNA"/>
</dbReference>
<reference evidence="10" key="7">
    <citation type="submission" date="2020-07" db="EMBL/GenBank/DDBJ databases">
        <title>Draft genome sequence of Lactobacillus helveticus strain JCM 1062.</title>
        <authorList>
            <person name="Endo A."/>
            <person name="Maeno S."/>
            <person name="Kido Y."/>
        </authorList>
    </citation>
    <scope>NUCLEOTIDE SEQUENCE</scope>
    <source>
        <strain evidence="10">JCM 1062</strain>
    </source>
</reference>
<dbReference type="Proteomes" id="UP000063930">
    <property type="component" value="Chromosome"/>
</dbReference>
<dbReference type="PANTHER" id="PTHR19288">
    <property type="entry name" value="4-NITROPHENYLPHOSPHATASE-RELATED"/>
    <property type="match status" value="1"/>
</dbReference>
<evidence type="ECO:0000313" key="13">
    <source>
        <dbReference type="Proteomes" id="UP000063930"/>
    </source>
</evidence>
<dbReference type="EMBL" id="CP012381">
    <property type="protein sequence ID" value="ALI52072.1"/>
    <property type="molecule type" value="Genomic_DNA"/>
</dbReference>
<dbReference type="Proteomes" id="UP000651333">
    <property type="component" value="Unassembled WGS sequence"/>
</dbReference>
<dbReference type="Gene3D" id="3.40.50.1000">
    <property type="entry name" value="HAD superfamily/HAD-like"/>
    <property type="match status" value="2"/>
</dbReference>
<dbReference type="PANTHER" id="PTHR19288:SF46">
    <property type="entry name" value="HALOACID DEHALOGENASE-LIKE HYDROLASE DOMAIN-CONTAINING PROTEIN 2"/>
    <property type="match status" value="1"/>
</dbReference>
<dbReference type="InterPro" id="IPR036412">
    <property type="entry name" value="HAD-like_sf"/>
</dbReference>
<dbReference type="CDD" id="cd07530">
    <property type="entry name" value="HAD_Pase_UmpH-like"/>
    <property type="match status" value="1"/>
</dbReference>
<dbReference type="Pfam" id="PF13242">
    <property type="entry name" value="Hydrolase_like"/>
    <property type="match status" value="1"/>
</dbReference>
<gene>
    <name evidence="9" type="primary">yutF</name>
    <name evidence="6" type="ORF">ALV80_02230</name>
    <name evidence="8" type="ORF">BC335_0457</name>
    <name evidence="12" type="ORF">IMAU30003_01862</name>
    <name evidence="11" type="ORF">IMAU50013_00222</name>
    <name evidence="9" type="ORF">LH5_01994</name>
    <name evidence="7" type="ORF">Lh8105_02255</name>
    <name evidence="10" type="ORF">LHEJCM1062_02370</name>
</gene>
<dbReference type="EC" id="3.-.-.-" evidence="9"/>
<dbReference type="AlphaFoldDB" id="A0A0D5MHQ8"/>
<dbReference type="OrthoDB" id="9810449at2"/>
<name>A0A0D5MHQ8_LACHE</name>
<reference evidence="8 15" key="3">
    <citation type="submission" date="2016-10" db="EMBL/GenBank/DDBJ databases">
        <title>Complete genomic sequencing of Lactobacillus helveticus LH99 and comparative genome analysis.</title>
        <authorList>
            <person name="Li N."/>
            <person name="You C."/>
            <person name="Liu Z."/>
        </authorList>
    </citation>
    <scope>NUCLEOTIDE SEQUENCE [LARGE SCALE GENOMIC DNA]</scope>
    <source>
        <strain evidence="8 15">LH99</strain>
    </source>
</reference>
<evidence type="ECO:0000313" key="15">
    <source>
        <dbReference type="Proteomes" id="UP000267794"/>
    </source>
</evidence>
<dbReference type="SUPFAM" id="SSF56784">
    <property type="entry name" value="HAD-like"/>
    <property type="match status" value="1"/>
</dbReference>
<dbReference type="Proteomes" id="UP000234562">
    <property type="component" value="Chromosome"/>
</dbReference>
<keyword evidence="3" id="KW-0479">Metal-binding</keyword>
<proteinExistence type="inferred from homology"/>
<dbReference type="GO" id="GO:0016791">
    <property type="term" value="F:phosphatase activity"/>
    <property type="evidence" value="ECO:0007669"/>
    <property type="project" value="TreeGrafter"/>
</dbReference>
<evidence type="ECO:0000313" key="10">
    <source>
        <dbReference type="EMBL" id="GFP12365.1"/>
    </source>
</evidence>
<dbReference type="Pfam" id="PF13344">
    <property type="entry name" value="Hydrolase_6"/>
    <property type="match status" value="1"/>
</dbReference>
<dbReference type="EMBL" id="BLYV01000063">
    <property type="protein sequence ID" value="GFP12365.1"/>
    <property type="molecule type" value="Genomic_DNA"/>
</dbReference>
<evidence type="ECO:0000256" key="1">
    <source>
        <dbReference type="ARBA" id="ARBA00001946"/>
    </source>
</evidence>
<reference evidence="14" key="2">
    <citation type="submission" date="2016-05" db="EMBL/GenBank/DDBJ databases">
        <title>Genome sequence of Lactobacillus helveticus FAM8105.</title>
        <authorList>
            <person name="Ahrens C."/>
            <person name="Schmid M."/>
        </authorList>
    </citation>
    <scope>NUCLEOTIDE SEQUENCE [LARGE SCALE GENOMIC DNA]</scope>
    <source>
        <strain evidence="14">FAM8105</strain>
    </source>
</reference>
<dbReference type="InterPro" id="IPR023214">
    <property type="entry name" value="HAD_sf"/>
</dbReference>
<dbReference type="Proteomes" id="UP000267945">
    <property type="component" value="Chromosome"/>
</dbReference>
<dbReference type="NCBIfam" id="TIGR01457">
    <property type="entry name" value="HAD-SF-IIA-hyp2"/>
    <property type="match status" value="1"/>
</dbReference>
<dbReference type="KEGG" id="lhd:HUO_03255"/>
<evidence type="ECO:0000313" key="6">
    <source>
        <dbReference type="EMBL" id="ALI52072.1"/>
    </source>
</evidence>
<reference evidence="7" key="5">
    <citation type="journal article" date="2018" name="Front. Microbiol.">
        <title>Comparative Genomics of Completely Sequenced Lactobacillus helveticus Genomes Provides Insights into Strain-Specific Genes and Resolves Metagenomics Data Down to the Strain Level.</title>
        <authorList>
            <person name="Schmid M."/>
            <person name="Muri J."/>
            <person name="Melidis D."/>
            <person name="Varadarajan A.R."/>
            <person name="Somerville V."/>
            <person name="Wicki A."/>
            <person name="Moser A."/>
            <person name="Bourqui M."/>
            <person name="Wenzel C."/>
            <person name="Eugster-Meier E."/>
            <person name="Frey J.E."/>
            <person name="Irmler S."/>
            <person name="Ahrens C.H."/>
        </authorList>
    </citation>
    <scope>NUCLEOTIDE SEQUENCE</scope>
    <source>
        <strain evidence="7">FAM8105</strain>
    </source>
</reference>
<comment type="similarity">
    <text evidence="2">Belongs to the HAD-like hydrolase superfamily. NagD family.</text>
</comment>
<evidence type="ECO:0000313" key="9">
    <source>
        <dbReference type="EMBL" id="AZK92220.1"/>
    </source>
</evidence>
<dbReference type="Proteomes" id="UP000630086">
    <property type="component" value="Unassembled WGS sequence"/>
</dbReference>
<dbReference type="GeneID" id="99758128"/>
<keyword evidence="4 9" id="KW-0378">Hydrolase</keyword>
<organism evidence="9 16">
    <name type="scientific">Lactobacillus helveticus</name>
    <name type="common">Lactobacillus suntoryeus</name>
    <dbReference type="NCBI Taxonomy" id="1587"/>
    <lineage>
        <taxon>Bacteria</taxon>
        <taxon>Bacillati</taxon>
        <taxon>Bacillota</taxon>
        <taxon>Bacilli</taxon>
        <taxon>Lactobacillales</taxon>
        <taxon>Lactobacillaceae</taxon>
        <taxon>Lactobacillus</taxon>
    </lineage>
</organism>